<evidence type="ECO:0000313" key="1">
    <source>
        <dbReference type="EMBL" id="KIL64974.1"/>
    </source>
</evidence>
<dbReference type="Proteomes" id="UP000054549">
    <property type="component" value="Unassembled WGS sequence"/>
</dbReference>
<accession>A0A0C2TDS5</accession>
<keyword evidence="2" id="KW-1185">Reference proteome</keyword>
<dbReference type="InParanoid" id="A0A0C2TDS5"/>
<organism evidence="1 2">
    <name type="scientific">Amanita muscaria (strain Koide BX008)</name>
    <dbReference type="NCBI Taxonomy" id="946122"/>
    <lineage>
        <taxon>Eukaryota</taxon>
        <taxon>Fungi</taxon>
        <taxon>Dikarya</taxon>
        <taxon>Basidiomycota</taxon>
        <taxon>Agaricomycotina</taxon>
        <taxon>Agaricomycetes</taxon>
        <taxon>Agaricomycetidae</taxon>
        <taxon>Agaricales</taxon>
        <taxon>Pluteineae</taxon>
        <taxon>Amanitaceae</taxon>
        <taxon>Amanita</taxon>
    </lineage>
</organism>
<proteinExistence type="predicted"/>
<dbReference type="AlphaFoldDB" id="A0A0C2TDS5"/>
<name>A0A0C2TDS5_AMAMK</name>
<evidence type="ECO:0000313" key="2">
    <source>
        <dbReference type="Proteomes" id="UP000054549"/>
    </source>
</evidence>
<gene>
    <name evidence="1" type="ORF">M378DRAFT_11093</name>
</gene>
<reference evidence="1 2" key="1">
    <citation type="submission" date="2014-04" db="EMBL/GenBank/DDBJ databases">
        <title>Evolutionary Origins and Diversification of the Mycorrhizal Mutualists.</title>
        <authorList>
            <consortium name="DOE Joint Genome Institute"/>
            <consortium name="Mycorrhizal Genomics Consortium"/>
            <person name="Kohler A."/>
            <person name="Kuo A."/>
            <person name="Nagy L.G."/>
            <person name="Floudas D."/>
            <person name="Copeland A."/>
            <person name="Barry K.W."/>
            <person name="Cichocki N."/>
            <person name="Veneault-Fourrey C."/>
            <person name="LaButti K."/>
            <person name="Lindquist E.A."/>
            <person name="Lipzen A."/>
            <person name="Lundell T."/>
            <person name="Morin E."/>
            <person name="Murat C."/>
            <person name="Riley R."/>
            <person name="Ohm R."/>
            <person name="Sun H."/>
            <person name="Tunlid A."/>
            <person name="Henrissat B."/>
            <person name="Grigoriev I.V."/>
            <person name="Hibbett D.S."/>
            <person name="Martin F."/>
        </authorList>
    </citation>
    <scope>NUCLEOTIDE SEQUENCE [LARGE SCALE GENOMIC DNA]</scope>
    <source>
        <strain evidence="1 2">Koide BX008</strain>
    </source>
</reference>
<protein>
    <submittedName>
        <fullName evidence="1">Uncharacterized protein</fullName>
    </submittedName>
</protein>
<sequence>MKKKMNHAGVTMDVYGALESVDINSMEQAFLSLQRNNYVPTLGTSYQCIRCIVKDLANLLSIFDSIYSYYSRA</sequence>
<dbReference type="EMBL" id="KN818245">
    <property type="protein sequence ID" value="KIL64974.1"/>
    <property type="molecule type" value="Genomic_DNA"/>
</dbReference>
<dbReference type="HOGENOM" id="CLU_2704311_0_0_1"/>